<dbReference type="OrthoDB" id="6504508at2"/>
<keyword evidence="4" id="KW-0281">Fimbrium</keyword>
<dbReference type="EMBL" id="RHFN01000005">
    <property type="protein sequence ID" value="ROU16044.1"/>
    <property type="molecule type" value="Genomic_DNA"/>
</dbReference>
<feature type="domain" description="Fimbrial-type adhesion" evidence="6">
    <location>
        <begin position="224"/>
        <end position="367"/>
    </location>
</feature>
<evidence type="ECO:0000313" key="7">
    <source>
        <dbReference type="EMBL" id="ROU16044.1"/>
    </source>
</evidence>
<accession>A0A3N2S8L7</accession>
<reference evidence="7 8" key="1">
    <citation type="submission" date="2018-10" db="EMBL/GenBank/DDBJ databases">
        <title>Horizontal transference of carbapenem resistance between Klebsiella pneumoniae and Kluyvera ascorbata during abdominal infection: a case report.</title>
        <authorList>
            <person name="Raro O.H.F."/>
            <person name="Lima-Morales D."/>
            <person name="Barth A.L."/>
            <person name="Paim T.G.S."/>
            <person name="Mott M.P."/>
            <person name="Riche C.V.W."/>
            <person name="Teixeira U.F."/>
            <person name="Waechter F."/>
            <person name="Dias C.A.G."/>
        </authorList>
    </citation>
    <scope>NUCLEOTIDE SEQUENCE [LARGE SCALE GENOMIC DNA]</scope>
    <source>
        <strain evidence="7 8">OT2</strain>
    </source>
</reference>
<name>A0A3N2S8L7_9ENTR</name>
<dbReference type="Gene3D" id="2.60.40.1090">
    <property type="entry name" value="Fimbrial-type adhesion domain"/>
    <property type="match status" value="1"/>
</dbReference>
<dbReference type="InterPro" id="IPR008966">
    <property type="entry name" value="Adhesion_dom_sf"/>
</dbReference>
<dbReference type="InterPro" id="IPR000259">
    <property type="entry name" value="Adhesion_dom_fimbrial"/>
</dbReference>
<protein>
    <recommendedName>
        <fullName evidence="6">Fimbrial-type adhesion domain-containing protein</fullName>
    </recommendedName>
</protein>
<dbReference type="InterPro" id="IPR050263">
    <property type="entry name" value="Bact_Fimbrial_Adh_Pro"/>
</dbReference>
<sequence>MFIARRKPARCIYFLLAVLLITAGPAHAAIECRFDDGSGGTTTLVNGISSNNIRWSQSSGPMNSSDEVLLATVELTLSPSLQSTCSMGNDGEVLKEKPDDAYVRAASAYDDNANWYYTNIPGIYFTAKIYSDAGGGFFKSSNSSSDDGWVVVEADHNDERWKNKTWKALIHIYQYNYEFSGNTSGITTLTPKTSFSLGQMAIGDRTDSNNKPWTFNVTPTSFQIPIITTTCQAAALNDGSTNIDLGDYMLADFNQSTRSQDVYVQLKGCNNLFGADVKITSNKTTGSSNDLLGNTLTSNAASGVGVKLMAWTYTQLIPNSSTETRYSFNTGSNTTADILSFNAQLVKDGNPMKAGDFKAAATVSITYY</sequence>
<dbReference type="Proteomes" id="UP000268051">
    <property type="component" value="Unassembled WGS sequence"/>
</dbReference>
<dbReference type="InterPro" id="IPR036937">
    <property type="entry name" value="Adhesion_dom_fimbrial_sf"/>
</dbReference>
<dbReference type="SUPFAM" id="SSF49401">
    <property type="entry name" value="Bacterial adhesins"/>
    <property type="match status" value="1"/>
</dbReference>
<proteinExistence type="inferred from homology"/>
<organism evidence="7 8">
    <name type="scientific">Kluyvera ascorbata</name>
    <dbReference type="NCBI Taxonomy" id="51288"/>
    <lineage>
        <taxon>Bacteria</taxon>
        <taxon>Pseudomonadati</taxon>
        <taxon>Pseudomonadota</taxon>
        <taxon>Gammaproteobacteria</taxon>
        <taxon>Enterobacterales</taxon>
        <taxon>Enterobacteriaceae</taxon>
        <taxon>Kluyvera</taxon>
    </lineage>
</organism>
<dbReference type="GO" id="GO:0043709">
    <property type="term" value="P:cell adhesion involved in single-species biofilm formation"/>
    <property type="evidence" value="ECO:0007669"/>
    <property type="project" value="TreeGrafter"/>
</dbReference>
<feature type="signal peptide" evidence="5">
    <location>
        <begin position="1"/>
        <end position="28"/>
    </location>
</feature>
<evidence type="ECO:0000256" key="5">
    <source>
        <dbReference type="SAM" id="SignalP"/>
    </source>
</evidence>
<evidence type="ECO:0000256" key="3">
    <source>
        <dbReference type="ARBA" id="ARBA00022729"/>
    </source>
</evidence>
<dbReference type="PANTHER" id="PTHR33420">
    <property type="entry name" value="FIMBRIAL SUBUNIT ELFA-RELATED"/>
    <property type="match status" value="1"/>
</dbReference>
<comment type="caution">
    <text evidence="7">The sequence shown here is derived from an EMBL/GenBank/DDBJ whole genome shotgun (WGS) entry which is preliminary data.</text>
</comment>
<evidence type="ECO:0000256" key="4">
    <source>
        <dbReference type="ARBA" id="ARBA00023263"/>
    </source>
</evidence>
<evidence type="ECO:0000313" key="8">
    <source>
        <dbReference type="Proteomes" id="UP000268051"/>
    </source>
</evidence>
<dbReference type="PANTHER" id="PTHR33420:SF12">
    <property type="entry name" value="FIMBRIN-LIKE PROTEIN FIMI-RELATED"/>
    <property type="match status" value="1"/>
</dbReference>
<comment type="subcellular location">
    <subcellularLocation>
        <location evidence="1">Fimbrium</location>
    </subcellularLocation>
</comment>
<dbReference type="AlphaFoldDB" id="A0A3N2S8L7"/>
<gene>
    <name evidence="7" type="ORF">EB837_06945</name>
</gene>
<feature type="chain" id="PRO_5018164398" description="Fimbrial-type adhesion domain-containing protein" evidence="5">
    <location>
        <begin position="29"/>
        <end position="368"/>
    </location>
</feature>
<keyword evidence="3 5" id="KW-0732">Signal</keyword>
<dbReference type="GO" id="GO:0009289">
    <property type="term" value="C:pilus"/>
    <property type="evidence" value="ECO:0007669"/>
    <property type="project" value="UniProtKB-SubCell"/>
</dbReference>
<evidence type="ECO:0000259" key="6">
    <source>
        <dbReference type="Pfam" id="PF00419"/>
    </source>
</evidence>
<evidence type="ECO:0000256" key="2">
    <source>
        <dbReference type="ARBA" id="ARBA00006671"/>
    </source>
</evidence>
<comment type="similarity">
    <text evidence="2">Belongs to the fimbrial protein family.</text>
</comment>
<dbReference type="Pfam" id="PF00419">
    <property type="entry name" value="Fimbrial"/>
    <property type="match status" value="1"/>
</dbReference>
<evidence type="ECO:0000256" key="1">
    <source>
        <dbReference type="ARBA" id="ARBA00004561"/>
    </source>
</evidence>